<evidence type="ECO:0000313" key="1">
    <source>
        <dbReference type="EMBL" id="KXV61926.1"/>
    </source>
</evidence>
<gene>
    <name evidence="1" type="ORF">AD948_00150</name>
</gene>
<comment type="caution">
    <text evidence="1">The sequence shown here is derived from an EMBL/GenBank/DDBJ whole genome shotgun (WGS) entry which is preliminary data.</text>
</comment>
<dbReference type="AlphaFoldDB" id="A0A149U9D8"/>
<protein>
    <submittedName>
        <fullName evidence="1">Uncharacterized protein</fullName>
    </submittedName>
</protein>
<proteinExistence type="predicted"/>
<sequence>ISLFGNPECRLALISWVANDASDEAVEAMDRLIATQSDTYTNLIRHRAAEQRQKRVEEKFSPLMPSGLSKLLKDGPPNNIKDLKTLVLEEMEIAQRKLTGDDLDSVAEFWTDNGVPRDEIRCRDRLAALIGSELYRYGIERITEADMPHTKRVDLVFARGRMQLPVEIKGQWNKDVWDAAISQLDAQYLTEWRSEQHGIYCVLWFGEIQAKTNRRLKLHPEGLDAPQSAEEMRAMLIDRIPEARRAFIDVVVLDFTSGKA</sequence>
<name>A0A149U9D8_9PROT</name>
<feature type="non-terminal residue" evidence="1">
    <location>
        <position position="1"/>
    </location>
</feature>
<dbReference type="PATRIC" id="fig|446692.4.peg.3923"/>
<dbReference type="Proteomes" id="UP000075360">
    <property type="component" value="Unassembled WGS sequence"/>
</dbReference>
<reference evidence="1 2" key="1">
    <citation type="submission" date="2015-06" db="EMBL/GenBank/DDBJ databases">
        <title>Improved classification and identification of acetic acid bacteria using matrix-assisted laser desorption/ionization time-of-flight mass spectrometry; Gluconobacter nephelii and Gluconobacter uchimurae are later heterotypic synonyms of Gluconobacter japonicus and Gluconobacter oxydans, respectively.</title>
        <authorList>
            <person name="Li L."/>
            <person name="Cleenwerck I."/>
            <person name="De Vuyst L."/>
            <person name="Vandamme P."/>
        </authorList>
    </citation>
    <scope>NUCLEOTIDE SEQUENCE [LARGE SCALE GENOMIC DNA]</scope>
    <source>
        <strain evidence="1 2">LMG 23690</strain>
    </source>
</reference>
<organism evidence="1 2">
    <name type="scientific">Acetobacter senegalensis</name>
    <dbReference type="NCBI Taxonomy" id="446692"/>
    <lineage>
        <taxon>Bacteria</taxon>
        <taxon>Pseudomonadati</taxon>
        <taxon>Pseudomonadota</taxon>
        <taxon>Alphaproteobacteria</taxon>
        <taxon>Acetobacterales</taxon>
        <taxon>Acetobacteraceae</taxon>
        <taxon>Acetobacter</taxon>
    </lineage>
</organism>
<dbReference type="EMBL" id="LHZU01000025">
    <property type="protein sequence ID" value="KXV61926.1"/>
    <property type="molecule type" value="Genomic_DNA"/>
</dbReference>
<evidence type="ECO:0000313" key="2">
    <source>
        <dbReference type="Proteomes" id="UP000075360"/>
    </source>
</evidence>
<accession>A0A149U9D8</accession>